<dbReference type="Proteomes" id="UP001150603">
    <property type="component" value="Unassembled WGS sequence"/>
</dbReference>
<comment type="caution">
    <text evidence="1">The sequence shown here is derived from an EMBL/GenBank/DDBJ whole genome shotgun (WGS) entry which is preliminary data.</text>
</comment>
<accession>A0ACC1J1B1</accession>
<reference evidence="1" key="1">
    <citation type="submission" date="2022-07" db="EMBL/GenBank/DDBJ databases">
        <title>Phylogenomic reconstructions and comparative analyses of Kickxellomycotina fungi.</title>
        <authorList>
            <person name="Reynolds N.K."/>
            <person name="Stajich J.E."/>
            <person name="Barry K."/>
            <person name="Grigoriev I.V."/>
            <person name="Crous P."/>
            <person name="Smith M.E."/>
        </authorList>
    </citation>
    <scope>NUCLEOTIDE SEQUENCE</scope>
    <source>
        <strain evidence="1">NRRL 5244</strain>
    </source>
</reference>
<dbReference type="EMBL" id="JANBPW010004906">
    <property type="protein sequence ID" value="KAJ1933823.1"/>
    <property type="molecule type" value="Genomic_DNA"/>
</dbReference>
<evidence type="ECO:0000313" key="1">
    <source>
        <dbReference type="EMBL" id="KAJ1933823.1"/>
    </source>
</evidence>
<protein>
    <submittedName>
        <fullName evidence="1">Uncharacterized protein</fullName>
    </submittedName>
</protein>
<organism evidence="1 2">
    <name type="scientific">Linderina macrospora</name>
    <dbReference type="NCBI Taxonomy" id="4868"/>
    <lineage>
        <taxon>Eukaryota</taxon>
        <taxon>Fungi</taxon>
        <taxon>Fungi incertae sedis</taxon>
        <taxon>Zoopagomycota</taxon>
        <taxon>Kickxellomycotina</taxon>
        <taxon>Kickxellomycetes</taxon>
        <taxon>Kickxellales</taxon>
        <taxon>Kickxellaceae</taxon>
        <taxon>Linderina</taxon>
    </lineage>
</organism>
<name>A0ACC1J1B1_9FUNG</name>
<sequence length="161" mass="18603">MNRGYPTPATVTRSSQAPEMVTGNARHSQLQFQQPYTHSPPTRGLQLQLPNPSSRQHQMFSRSNEYRSPPMHSQYSVPPPPQAQQAPLPPPQQQSVNHGHYSSHHYNQQQQQQQQQYQQQQLPPATENTEHQWYRSQPEYQRHQYGNGPASPIHHASRPAY</sequence>
<gene>
    <name evidence="1" type="ORF">FBU59_005902</name>
</gene>
<proteinExistence type="predicted"/>
<evidence type="ECO:0000313" key="2">
    <source>
        <dbReference type="Proteomes" id="UP001150603"/>
    </source>
</evidence>
<keyword evidence="2" id="KW-1185">Reference proteome</keyword>